<evidence type="ECO:0000256" key="1">
    <source>
        <dbReference type="ARBA" id="ARBA00022679"/>
    </source>
</evidence>
<evidence type="ECO:0000313" key="9">
    <source>
        <dbReference type="Proteomes" id="UP001050975"/>
    </source>
</evidence>
<dbReference type="GO" id="GO:0005524">
    <property type="term" value="F:ATP binding"/>
    <property type="evidence" value="ECO:0007669"/>
    <property type="project" value="UniProtKB-UniRule"/>
</dbReference>
<dbReference type="GO" id="GO:0005737">
    <property type="term" value="C:cytoplasm"/>
    <property type="evidence" value="ECO:0007669"/>
    <property type="project" value="UniProtKB-SubCell"/>
</dbReference>
<dbReference type="GO" id="GO:0044209">
    <property type="term" value="P:AMP salvage"/>
    <property type="evidence" value="ECO:0007669"/>
    <property type="project" value="UniProtKB-UniRule"/>
</dbReference>
<dbReference type="EC" id="2.7.4.3" evidence="5 7"/>
<dbReference type="PANTHER" id="PTHR23359">
    <property type="entry name" value="NUCLEOTIDE KINASE"/>
    <property type="match status" value="1"/>
</dbReference>
<dbReference type="InterPro" id="IPR000850">
    <property type="entry name" value="Adenylat/UMP-CMP_kin"/>
</dbReference>
<feature type="binding site" evidence="5">
    <location>
        <position position="146"/>
    </location>
    <ligand>
        <name>AMP</name>
        <dbReference type="ChEBI" id="CHEBI:456215"/>
    </ligand>
</feature>
<keyword evidence="5" id="KW-0963">Cytoplasm</keyword>
<feature type="binding site" evidence="5">
    <location>
        <begin position="102"/>
        <end position="105"/>
    </location>
    <ligand>
        <name>AMP</name>
        <dbReference type="ChEBI" id="CHEBI:456215"/>
    </ligand>
</feature>
<feature type="binding site" evidence="5">
    <location>
        <position position="157"/>
    </location>
    <ligand>
        <name>AMP</name>
        <dbReference type="ChEBI" id="CHEBI:456215"/>
    </ligand>
</feature>
<dbReference type="Proteomes" id="UP001050975">
    <property type="component" value="Unassembled WGS sequence"/>
</dbReference>
<feature type="binding site" evidence="5">
    <location>
        <begin position="27"/>
        <end position="32"/>
    </location>
    <ligand>
        <name>ATP</name>
        <dbReference type="ChEBI" id="CHEBI:30616"/>
    </ligand>
</feature>
<sequence>MVSLSRFSIPLSLGVGVVRLVILGGAGAGKGTQARQLSTHLNVPCIATGDILRTAIAAGTPLGCQAQPYVEKGELVPDEMMIEFMRQRLLLPDVTNGWVLDGYPRTAFQAEELDFLLEELQQHLDWAIWLHVPETVLMSRSLQRSREDDQPEIVSRRIELFKQRTIPIFEYYEYRQRLITINGNQSPDRVQQDILQKLGQTKSH</sequence>
<organism evidence="8 9">
    <name type="scientific">Microseira wollei NIES-4236</name>
    <dbReference type="NCBI Taxonomy" id="2530354"/>
    <lineage>
        <taxon>Bacteria</taxon>
        <taxon>Bacillati</taxon>
        <taxon>Cyanobacteriota</taxon>
        <taxon>Cyanophyceae</taxon>
        <taxon>Oscillatoriophycideae</taxon>
        <taxon>Aerosakkonematales</taxon>
        <taxon>Aerosakkonemataceae</taxon>
        <taxon>Microseira</taxon>
    </lineage>
</organism>
<comment type="subcellular location">
    <subcellularLocation>
        <location evidence="5 7">Cytoplasm</location>
    </subcellularLocation>
</comment>
<protein>
    <recommendedName>
        <fullName evidence="5 7">Adenylate kinase</fullName>
        <shortName evidence="5">AK</shortName>
        <ecNumber evidence="5 7">2.7.4.3</ecNumber>
    </recommendedName>
    <alternativeName>
        <fullName evidence="5">ATP-AMP transphosphorylase</fullName>
    </alternativeName>
    <alternativeName>
        <fullName evidence="5">ATP:AMP phosphotransferase</fullName>
    </alternativeName>
    <alternativeName>
        <fullName evidence="5">Adenylate monophosphate kinase</fullName>
    </alternativeName>
</protein>
<dbReference type="SUPFAM" id="SSF52540">
    <property type="entry name" value="P-loop containing nucleoside triphosphate hydrolases"/>
    <property type="match status" value="1"/>
</dbReference>
<dbReference type="GO" id="GO:0004017">
    <property type="term" value="F:AMP kinase activity"/>
    <property type="evidence" value="ECO:0007669"/>
    <property type="project" value="UniProtKB-UniRule"/>
</dbReference>
<keyword evidence="5 7" id="KW-0067">ATP-binding</keyword>
<evidence type="ECO:0000256" key="5">
    <source>
        <dbReference type="HAMAP-Rule" id="MF_00235"/>
    </source>
</evidence>
<dbReference type="RefSeq" id="WP_373873004.1">
    <property type="nucleotide sequence ID" value="NZ_BLAY01000204.1"/>
</dbReference>
<gene>
    <name evidence="5" type="primary">adk</name>
    <name evidence="8" type="ORF">MiSe_80030</name>
</gene>
<evidence type="ECO:0000256" key="3">
    <source>
        <dbReference type="ARBA" id="ARBA00022741"/>
    </source>
</evidence>
<dbReference type="CDD" id="cd01428">
    <property type="entry name" value="ADK"/>
    <property type="match status" value="1"/>
</dbReference>
<comment type="domain">
    <text evidence="5">Consists of three domains, a large central CORE domain and two small peripheral domains, NMPbind and LID, which undergo movements during catalysis. The LID domain closes over the site of phosphoryl transfer upon ATP binding. Assembling and dissambling the active center during each catalytic cycle provides an effective means to prevent ATP hydrolysis.</text>
</comment>
<feature type="region of interest" description="NMP" evidence="5">
    <location>
        <begin position="47"/>
        <end position="76"/>
    </location>
</feature>
<feature type="binding site" evidence="5">
    <location>
        <position position="185"/>
    </location>
    <ligand>
        <name>ATP</name>
        <dbReference type="ChEBI" id="CHEBI:30616"/>
    </ligand>
</feature>
<name>A0AAV3XT59_9CYAN</name>
<keyword evidence="4 5" id="KW-0418">Kinase</keyword>
<dbReference type="PRINTS" id="PR00094">
    <property type="entry name" value="ADENYLTKNASE"/>
</dbReference>
<evidence type="ECO:0000256" key="7">
    <source>
        <dbReference type="RuleBase" id="RU003331"/>
    </source>
</evidence>
<feature type="binding site" evidence="5">
    <location>
        <begin position="74"/>
        <end position="76"/>
    </location>
    <ligand>
        <name>AMP</name>
        <dbReference type="ChEBI" id="CHEBI:456215"/>
    </ligand>
</feature>
<dbReference type="HAMAP" id="MF_00235">
    <property type="entry name" value="Adenylate_kinase_Adk"/>
    <property type="match status" value="1"/>
</dbReference>
<comment type="similarity">
    <text evidence="5 6">Belongs to the adenylate kinase family.</text>
</comment>
<feature type="binding site" evidence="5">
    <location>
        <position position="109"/>
    </location>
    <ligand>
        <name>AMP</name>
        <dbReference type="ChEBI" id="CHEBI:456215"/>
    </ligand>
</feature>
<comment type="function">
    <text evidence="5">Catalyzes the reversible transfer of the terminal phosphate group between ATP and AMP. Plays an important role in cellular energy homeostasis and in adenine nucleotide metabolism.</text>
</comment>
<evidence type="ECO:0000256" key="4">
    <source>
        <dbReference type="ARBA" id="ARBA00022777"/>
    </source>
</evidence>
<dbReference type="NCBIfam" id="NF011100">
    <property type="entry name" value="PRK14527.1"/>
    <property type="match status" value="1"/>
</dbReference>
<comment type="pathway">
    <text evidence="5">Purine metabolism; AMP biosynthesis via salvage pathway; AMP from ADP: step 1/1.</text>
</comment>
<feature type="binding site" evidence="5">
    <location>
        <position position="53"/>
    </location>
    <ligand>
        <name>AMP</name>
        <dbReference type="ChEBI" id="CHEBI:456215"/>
    </ligand>
</feature>
<comment type="catalytic activity">
    <reaction evidence="5 7">
        <text>AMP + ATP = 2 ADP</text>
        <dbReference type="Rhea" id="RHEA:12973"/>
        <dbReference type="ChEBI" id="CHEBI:30616"/>
        <dbReference type="ChEBI" id="CHEBI:456215"/>
        <dbReference type="ChEBI" id="CHEBI:456216"/>
        <dbReference type="EC" id="2.7.4.3"/>
    </reaction>
</comment>
<evidence type="ECO:0000313" key="8">
    <source>
        <dbReference type="EMBL" id="GET43182.1"/>
    </source>
</evidence>
<dbReference type="PROSITE" id="PS00113">
    <property type="entry name" value="ADENYLATE_KINASE"/>
    <property type="match status" value="1"/>
</dbReference>
<dbReference type="AlphaFoldDB" id="A0AAV3XT59"/>
<evidence type="ECO:0000256" key="2">
    <source>
        <dbReference type="ARBA" id="ARBA00022727"/>
    </source>
</evidence>
<dbReference type="InterPro" id="IPR033690">
    <property type="entry name" value="Adenylat_kinase_CS"/>
</dbReference>
<keyword evidence="9" id="KW-1185">Reference proteome</keyword>
<dbReference type="EMBL" id="BLAY01000204">
    <property type="protein sequence ID" value="GET43182.1"/>
    <property type="molecule type" value="Genomic_DNA"/>
</dbReference>
<comment type="subunit">
    <text evidence="5 7">Monomer.</text>
</comment>
<keyword evidence="1 5" id="KW-0808">Transferase</keyword>
<proteinExistence type="inferred from homology"/>
<dbReference type="Pfam" id="PF00406">
    <property type="entry name" value="ADK"/>
    <property type="match status" value="1"/>
</dbReference>
<reference evidence="8" key="1">
    <citation type="submission" date="2019-10" db="EMBL/GenBank/DDBJ databases">
        <title>Draft genome sequece of Microseira wollei NIES-4236.</title>
        <authorList>
            <person name="Yamaguchi H."/>
            <person name="Suzuki S."/>
            <person name="Kawachi M."/>
        </authorList>
    </citation>
    <scope>NUCLEOTIDE SEQUENCE</scope>
    <source>
        <strain evidence="8">NIES-4236</strain>
    </source>
</reference>
<evidence type="ECO:0000256" key="6">
    <source>
        <dbReference type="RuleBase" id="RU003330"/>
    </source>
</evidence>
<feature type="binding site" evidence="5">
    <location>
        <position position="48"/>
    </location>
    <ligand>
        <name>AMP</name>
        <dbReference type="ChEBI" id="CHEBI:456215"/>
    </ligand>
</feature>
<dbReference type="Gene3D" id="3.40.50.300">
    <property type="entry name" value="P-loop containing nucleotide triphosphate hydrolases"/>
    <property type="match status" value="1"/>
</dbReference>
<keyword evidence="2 5" id="KW-0545">Nucleotide biosynthesis</keyword>
<accession>A0AAV3XT59</accession>
<feature type="binding site" evidence="5">
    <location>
        <position position="144"/>
    </location>
    <ligand>
        <name>ATP</name>
        <dbReference type="ChEBI" id="CHEBI:30616"/>
    </ligand>
</feature>
<keyword evidence="3 5" id="KW-0547">Nucleotide-binding</keyword>
<dbReference type="InterPro" id="IPR027417">
    <property type="entry name" value="P-loop_NTPase"/>
</dbReference>
<dbReference type="NCBIfam" id="NF001381">
    <property type="entry name" value="PRK00279.1-3"/>
    <property type="match status" value="1"/>
</dbReference>
<comment type="caution">
    <text evidence="8">The sequence shown here is derived from an EMBL/GenBank/DDBJ whole genome shotgun (WGS) entry which is preliminary data.</text>
</comment>
<comment type="caution">
    <text evidence="5">Lacks conserved residue(s) required for the propagation of feature annotation.</text>
</comment>